<dbReference type="EMBL" id="JH611161">
    <property type="protein sequence ID" value="EJP74099.1"/>
    <property type="molecule type" value="Genomic_DNA"/>
</dbReference>
<evidence type="ECO:0000256" key="1">
    <source>
        <dbReference type="ARBA" id="ARBA00007274"/>
    </source>
</evidence>
<dbReference type="Pfam" id="PF00132">
    <property type="entry name" value="Hexapep"/>
    <property type="match status" value="1"/>
</dbReference>
<dbReference type="InterPro" id="IPR001451">
    <property type="entry name" value="Hexapep"/>
</dbReference>
<dbReference type="PANTHER" id="PTHR23416">
    <property type="entry name" value="SIALIC ACID SYNTHASE-RELATED"/>
    <property type="match status" value="1"/>
</dbReference>
<gene>
    <name evidence="5" type="ORF">NT02SARS_1428</name>
</gene>
<dbReference type="InterPro" id="IPR051159">
    <property type="entry name" value="Hexapeptide_acetyltransf"/>
</dbReference>
<protein>
    <submittedName>
        <fullName evidence="5">Hexapeptide repeat transferase</fullName>
    </submittedName>
</protein>
<dbReference type="PANTHER" id="PTHR23416:SF23">
    <property type="entry name" value="ACETYLTRANSFERASE C18B11.09C-RELATED"/>
    <property type="match status" value="1"/>
</dbReference>
<proteinExistence type="inferred from homology"/>
<dbReference type="AlphaFoldDB" id="J4KTA2"/>
<dbReference type="HOGENOM" id="CLU_051638_7_0_6"/>
<keyword evidence="4" id="KW-0012">Acyltransferase</keyword>
<keyword evidence="3" id="KW-0677">Repeat</keyword>
<evidence type="ECO:0000256" key="2">
    <source>
        <dbReference type="ARBA" id="ARBA00022679"/>
    </source>
</evidence>
<keyword evidence="2 5" id="KW-0808">Transferase</keyword>
<organism evidence="5 6">
    <name type="scientific">SAR86 cluster bacterium SAR86B</name>
    <dbReference type="NCBI Taxonomy" id="1123867"/>
    <lineage>
        <taxon>Bacteria</taxon>
        <taxon>Pseudomonadati</taxon>
        <taxon>Pseudomonadota</taxon>
        <taxon>Gammaproteobacteria</taxon>
        <taxon>SAR86 cluster</taxon>
    </lineage>
</organism>
<dbReference type="Gene3D" id="2.160.10.10">
    <property type="entry name" value="Hexapeptide repeat proteins"/>
    <property type="match status" value="1"/>
</dbReference>
<dbReference type="CDD" id="cd04647">
    <property type="entry name" value="LbH_MAT_like"/>
    <property type="match status" value="1"/>
</dbReference>
<evidence type="ECO:0000256" key="3">
    <source>
        <dbReference type="ARBA" id="ARBA00022737"/>
    </source>
</evidence>
<comment type="similarity">
    <text evidence="1">Belongs to the transferase hexapeptide repeat family.</text>
</comment>
<dbReference type="InterPro" id="IPR011004">
    <property type="entry name" value="Trimer_LpxA-like_sf"/>
</dbReference>
<dbReference type="SUPFAM" id="SSF51161">
    <property type="entry name" value="Trimeric LpxA-like enzymes"/>
    <property type="match status" value="1"/>
</dbReference>
<reference evidence="5 6" key="1">
    <citation type="journal article" date="2012" name="ISME J.">
        <title>Genomic insights to SAR86, an abundant and uncultivated marine bacterial lineage.</title>
        <authorList>
            <person name="Dupont C.L."/>
            <person name="Rusch D.B."/>
            <person name="Yooseph S."/>
            <person name="Lombardo M.J."/>
            <person name="Richter R.A."/>
            <person name="Valas R."/>
            <person name="Novotny M."/>
            <person name="Yee-Greenbaum J."/>
            <person name="Selengut J.D."/>
            <person name="Haft D.H."/>
            <person name="Halpern A.L."/>
            <person name="Lasken R.S."/>
            <person name="Nealson K."/>
            <person name="Friedman R."/>
            <person name="Venter J.C."/>
        </authorList>
    </citation>
    <scope>NUCLEOTIDE SEQUENCE [LARGE SCALE GENOMIC DNA]</scope>
</reference>
<evidence type="ECO:0000313" key="5">
    <source>
        <dbReference type="EMBL" id="EJP74099.1"/>
    </source>
</evidence>
<sequence>MENIIRKDNRPYWLKKITKKIVGLYVNQFLSPQFERLGKGGAYFKPQYIKVFGENISIDDHPTLIGAKDAYLQFTSWSVGGWKGEIEIGKYSLITPGVRIMAAKKISIGDSVMIAHGAYISDTDWHGIYDRSKPVGNPKEVKIGNNVWIGDSAIICKGVTIEDNSIIGAGAVVTKDVPRNTVYAGNPAKKVKELNEKDFVTRADFFKDPKKLAEEFDALDRYSLGGNSLFSWIKSLISPTKKN</sequence>
<dbReference type="PROSITE" id="PS00101">
    <property type="entry name" value="HEXAPEP_TRANSFERASES"/>
    <property type="match status" value="1"/>
</dbReference>
<name>J4KTA2_9GAMM</name>
<evidence type="ECO:0000313" key="6">
    <source>
        <dbReference type="Proteomes" id="UP000010116"/>
    </source>
</evidence>
<dbReference type="InterPro" id="IPR018357">
    <property type="entry name" value="Hexapep_transf_CS"/>
</dbReference>
<accession>J4KTA2</accession>
<dbReference type="GO" id="GO:0008374">
    <property type="term" value="F:O-acyltransferase activity"/>
    <property type="evidence" value="ECO:0007669"/>
    <property type="project" value="TreeGrafter"/>
</dbReference>
<evidence type="ECO:0000256" key="4">
    <source>
        <dbReference type="ARBA" id="ARBA00023315"/>
    </source>
</evidence>
<dbReference type="Proteomes" id="UP000010116">
    <property type="component" value="Unassembled WGS sequence"/>
</dbReference>